<evidence type="ECO:0000313" key="8">
    <source>
        <dbReference type="Proteomes" id="UP000275394"/>
    </source>
</evidence>
<feature type="transmembrane region" description="Helical" evidence="6">
    <location>
        <begin position="277"/>
        <end position="297"/>
    </location>
</feature>
<evidence type="ECO:0000313" key="7">
    <source>
        <dbReference type="EMBL" id="ROS01837.1"/>
    </source>
</evidence>
<proteinExistence type="predicted"/>
<evidence type="ECO:0000256" key="6">
    <source>
        <dbReference type="SAM" id="Phobius"/>
    </source>
</evidence>
<evidence type="ECO:0000256" key="3">
    <source>
        <dbReference type="ARBA" id="ARBA00022692"/>
    </source>
</evidence>
<feature type="transmembrane region" description="Helical" evidence="6">
    <location>
        <begin position="40"/>
        <end position="58"/>
    </location>
</feature>
<feature type="transmembrane region" description="Helical" evidence="6">
    <location>
        <begin position="375"/>
        <end position="399"/>
    </location>
</feature>
<dbReference type="SUPFAM" id="SSF161070">
    <property type="entry name" value="SNF-like"/>
    <property type="match status" value="1"/>
</dbReference>
<dbReference type="CDD" id="cd10336">
    <property type="entry name" value="SLC6sbd_Tyt1-Like"/>
    <property type="match status" value="1"/>
</dbReference>
<accession>A0A3N2DPW9</accession>
<dbReference type="PROSITE" id="PS50267">
    <property type="entry name" value="NA_NEUROTRAN_SYMP_3"/>
    <property type="match status" value="1"/>
</dbReference>
<reference evidence="7 8" key="1">
    <citation type="submission" date="2018-11" db="EMBL/GenBank/DDBJ databases">
        <title>Genomic Encyclopedia of Type Strains, Phase IV (KMG-IV): sequencing the most valuable type-strain genomes for metagenomic binning, comparative biology and taxonomic classification.</title>
        <authorList>
            <person name="Goeker M."/>
        </authorList>
    </citation>
    <scope>NUCLEOTIDE SEQUENCE [LARGE SCALE GENOMIC DNA]</scope>
    <source>
        <strain evidence="7 8">DSM 100316</strain>
    </source>
</reference>
<dbReference type="PANTHER" id="PTHR42948:SF1">
    <property type="entry name" value="TRANSPORTER"/>
    <property type="match status" value="1"/>
</dbReference>
<keyword evidence="3 6" id="KW-0812">Transmembrane</keyword>
<evidence type="ECO:0000256" key="5">
    <source>
        <dbReference type="ARBA" id="ARBA00023136"/>
    </source>
</evidence>
<dbReference type="NCBIfam" id="NF037979">
    <property type="entry name" value="Na_transp"/>
    <property type="match status" value="1"/>
</dbReference>
<evidence type="ECO:0000256" key="4">
    <source>
        <dbReference type="ARBA" id="ARBA00022989"/>
    </source>
</evidence>
<dbReference type="GO" id="GO:0016020">
    <property type="term" value="C:membrane"/>
    <property type="evidence" value="ECO:0007669"/>
    <property type="project" value="UniProtKB-SubCell"/>
</dbReference>
<evidence type="ECO:0000256" key="2">
    <source>
        <dbReference type="ARBA" id="ARBA00022448"/>
    </source>
</evidence>
<comment type="subcellular location">
    <subcellularLocation>
        <location evidence="1">Membrane</location>
        <topology evidence="1">Multi-pass membrane protein</topology>
    </subcellularLocation>
</comment>
<protein>
    <submittedName>
        <fullName evidence="7">NSS family neurotransmitter:Na+ symporter</fullName>
    </submittedName>
</protein>
<dbReference type="RefSeq" id="WP_123712593.1">
    <property type="nucleotide sequence ID" value="NZ_RKHR01000004.1"/>
</dbReference>
<dbReference type="Proteomes" id="UP000275394">
    <property type="component" value="Unassembled WGS sequence"/>
</dbReference>
<name>A0A3N2DPW9_9GAMM</name>
<dbReference type="Pfam" id="PF00209">
    <property type="entry name" value="SNF"/>
    <property type="match status" value="2"/>
</dbReference>
<feature type="transmembrane region" description="Helical" evidence="6">
    <location>
        <begin position="247"/>
        <end position="271"/>
    </location>
</feature>
<organism evidence="7 8">
    <name type="scientific">Sinobacterium caligoides</name>
    <dbReference type="NCBI Taxonomy" id="933926"/>
    <lineage>
        <taxon>Bacteria</taxon>
        <taxon>Pseudomonadati</taxon>
        <taxon>Pseudomonadota</taxon>
        <taxon>Gammaproteobacteria</taxon>
        <taxon>Cellvibrionales</taxon>
        <taxon>Spongiibacteraceae</taxon>
        <taxon>Sinobacterium</taxon>
    </lineage>
</organism>
<dbReference type="InterPro" id="IPR047218">
    <property type="entry name" value="YocR/YhdH-like"/>
</dbReference>
<feature type="transmembrane region" description="Helical" evidence="6">
    <location>
        <begin position="419"/>
        <end position="441"/>
    </location>
</feature>
<evidence type="ECO:0000256" key="1">
    <source>
        <dbReference type="ARBA" id="ARBA00004141"/>
    </source>
</evidence>
<dbReference type="InterPro" id="IPR037272">
    <property type="entry name" value="SNS_sf"/>
</dbReference>
<keyword evidence="2" id="KW-0813">Transport</keyword>
<feature type="transmembrane region" description="Helical" evidence="6">
    <location>
        <begin position="304"/>
        <end position="327"/>
    </location>
</feature>
<dbReference type="EMBL" id="RKHR01000004">
    <property type="protein sequence ID" value="ROS01837.1"/>
    <property type="molecule type" value="Genomic_DNA"/>
</dbReference>
<dbReference type="OrthoDB" id="9762833at2"/>
<keyword evidence="4 6" id="KW-1133">Transmembrane helix</keyword>
<feature type="transmembrane region" description="Helical" evidence="6">
    <location>
        <begin position="87"/>
        <end position="118"/>
    </location>
</feature>
<keyword evidence="8" id="KW-1185">Reference proteome</keyword>
<dbReference type="InterPro" id="IPR000175">
    <property type="entry name" value="Na/ntran_symport"/>
</dbReference>
<feature type="transmembrane region" description="Helical" evidence="6">
    <location>
        <begin position="138"/>
        <end position="155"/>
    </location>
</feature>
<dbReference type="PANTHER" id="PTHR42948">
    <property type="entry name" value="TRANSPORTER"/>
    <property type="match status" value="1"/>
</dbReference>
<gene>
    <name evidence="7" type="ORF">EDC56_2285</name>
</gene>
<sequence>MVARERFTSRFRFLMVVTGSVVGLGNIWSFPTQTATNGGIIYVGVYFLMALFLAYPVLMVEMIIGRYTGANILTALQSTARGRASRFFAGMIGFSANLAALMVLAFYCIVAGTLLSWMAASFFSMFDIHIDWLHDSSLRRNVLFAGLFMLAAILISGQGLVRGLERWSVRLMPGLLILLLIMAAYVLSEPGSQEGLKAYLSPDVSHLYSADIYISAMGQAFFSLSLGIGIMVIYGSYLQPEFNLPKLGLGIILIDTVAALLAGLVILPALYVAYYQGINVFDGGVLVGGMELVFGIMPKIFDGLGAWGAVVAFSFYGMLSVAALTSAISALEVPVSYACERMYFDRWLSVIIMAGLAFCFTCLILFNIRWLFEGVHFLTTSVLEPAVGLACCLFLGWVWRRDQLLEAVASENADFAESLFWRLWPSYVRFICPVLIVLVLFNKW</sequence>
<feature type="transmembrane region" description="Helical" evidence="6">
    <location>
        <begin position="212"/>
        <end position="235"/>
    </location>
</feature>
<feature type="transmembrane region" description="Helical" evidence="6">
    <location>
        <begin position="347"/>
        <end position="368"/>
    </location>
</feature>
<feature type="transmembrane region" description="Helical" evidence="6">
    <location>
        <begin position="167"/>
        <end position="187"/>
    </location>
</feature>
<feature type="transmembrane region" description="Helical" evidence="6">
    <location>
        <begin position="12"/>
        <end position="28"/>
    </location>
</feature>
<keyword evidence="5 6" id="KW-0472">Membrane</keyword>
<dbReference type="AlphaFoldDB" id="A0A3N2DPW9"/>
<comment type="caution">
    <text evidence="7">The sequence shown here is derived from an EMBL/GenBank/DDBJ whole genome shotgun (WGS) entry which is preliminary data.</text>
</comment>